<evidence type="ECO:0000313" key="3">
    <source>
        <dbReference type="Proteomes" id="UP000763641"/>
    </source>
</evidence>
<protein>
    <submittedName>
        <fullName evidence="2">Uncharacterized protein</fullName>
    </submittedName>
</protein>
<feature type="compositionally biased region" description="Basic and acidic residues" evidence="1">
    <location>
        <begin position="161"/>
        <end position="172"/>
    </location>
</feature>
<reference evidence="2 3" key="1">
    <citation type="submission" date="2020-12" db="EMBL/GenBank/DDBJ databases">
        <title>Sphingomonas sp.</title>
        <authorList>
            <person name="Kim M.K."/>
        </authorList>
    </citation>
    <scope>NUCLEOTIDE SEQUENCE [LARGE SCALE GENOMIC DNA]</scope>
    <source>
        <strain evidence="2 3">BT552</strain>
    </source>
</reference>
<name>A0ABS2DAW3_9SPHN</name>
<keyword evidence="3" id="KW-1185">Reference proteome</keyword>
<evidence type="ECO:0000256" key="1">
    <source>
        <dbReference type="SAM" id="MobiDB-lite"/>
    </source>
</evidence>
<dbReference type="RefSeq" id="WP_204200135.1">
    <property type="nucleotide sequence ID" value="NZ_JAFEMC010000005.1"/>
</dbReference>
<dbReference type="EMBL" id="JAFEMC010000005">
    <property type="protein sequence ID" value="MBM6578038.1"/>
    <property type="molecule type" value="Genomic_DNA"/>
</dbReference>
<feature type="region of interest" description="Disordered" evidence="1">
    <location>
        <begin position="155"/>
        <end position="185"/>
    </location>
</feature>
<proteinExistence type="predicted"/>
<evidence type="ECO:0000313" key="2">
    <source>
        <dbReference type="EMBL" id="MBM6578038.1"/>
    </source>
</evidence>
<gene>
    <name evidence="2" type="ORF">ILT43_16775</name>
</gene>
<accession>A0ABS2DAW3</accession>
<dbReference type="Proteomes" id="UP000763641">
    <property type="component" value="Unassembled WGS sequence"/>
</dbReference>
<comment type="caution">
    <text evidence="2">The sequence shown here is derived from an EMBL/GenBank/DDBJ whole genome shotgun (WGS) entry which is preliminary data.</text>
</comment>
<organism evidence="2 3">
    <name type="scientific">Sphingomonas longa</name>
    <dbReference type="NCBI Taxonomy" id="2778730"/>
    <lineage>
        <taxon>Bacteria</taxon>
        <taxon>Pseudomonadati</taxon>
        <taxon>Pseudomonadota</taxon>
        <taxon>Alphaproteobacteria</taxon>
        <taxon>Sphingomonadales</taxon>
        <taxon>Sphingomonadaceae</taxon>
        <taxon>Sphingomonas</taxon>
    </lineage>
</organism>
<sequence length="185" mass="20423">MSLLLTPVIASSVQAQPEPQDVGEWTVAVSKDGKGCFLTREFDRAGDTTLLLGIDTDGTNHLTLLNANWSIRPKDRLKLTFRLSKGAYPGHFAIGLMSDGKPGFVTSFEPQFPTYFANSRTLEINRGDVPVERLNLDGSGAAIVALRRCVETQRSRPVAAIRDKPRTDDIPKDPFAPSSKRKRRQ</sequence>